<evidence type="ECO:0000256" key="1">
    <source>
        <dbReference type="ARBA" id="ARBA00004496"/>
    </source>
</evidence>
<proteinExistence type="predicted"/>
<dbReference type="Proteomes" id="UP000314986">
    <property type="component" value="Unassembled WGS sequence"/>
</dbReference>
<reference evidence="16" key="3">
    <citation type="journal article" date="2014" name="Nature">
        <title>Elephant shark genome provides unique insights into gnathostome evolution.</title>
        <authorList>
            <consortium name="International Elephant Shark Genome Sequencing Consortium"/>
            <person name="Venkatesh B."/>
            <person name="Lee A.P."/>
            <person name="Ravi V."/>
            <person name="Maurya A.K."/>
            <person name="Lian M.M."/>
            <person name="Swann J.B."/>
            <person name="Ohta Y."/>
            <person name="Flajnik M.F."/>
            <person name="Sutoh Y."/>
            <person name="Kasahara M."/>
            <person name="Hoon S."/>
            <person name="Gangu V."/>
            <person name="Roy S.W."/>
            <person name="Irimia M."/>
            <person name="Korzh V."/>
            <person name="Kondrychyn I."/>
            <person name="Lim Z.W."/>
            <person name="Tay B.H."/>
            <person name="Tohari S."/>
            <person name="Kong K.W."/>
            <person name="Ho S."/>
            <person name="Lorente-Galdos B."/>
            <person name="Quilez J."/>
            <person name="Marques-Bonet T."/>
            <person name="Raney B.J."/>
            <person name="Ingham P.W."/>
            <person name="Tay A."/>
            <person name="Hillier L.W."/>
            <person name="Minx P."/>
            <person name="Boehm T."/>
            <person name="Wilson R.K."/>
            <person name="Brenner S."/>
            <person name="Warren W.C."/>
        </authorList>
    </citation>
    <scope>NUCLEOTIDE SEQUENCE [LARGE SCALE GENOMIC DNA]</scope>
</reference>
<dbReference type="OMA" id="FIPSPAY"/>
<keyword evidence="8 12" id="KW-0539">Nucleus</keyword>
<feature type="DNA-binding region" description="HMG box" evidence="12">
    <location>
        <begin position="202"/>
        <end position="270"/>
    </location>
</feature>
<dbReference type="GO" id="GO:0045944">
    <property type="term" value="P:positive regulation of transcription by RNA polymerase II"/>
    <property type="evidence" value="ECO:0007669"/>
    <property type="project" value="UniProtKB-ARBA"/>
</dbReference>
<evidence type="ECO:0000256" key="7">
    <source>
        <dbReference type="ARBA" id="ARBA00023163"/>
    </source>
</evidence>
<evidence type="ECO:0000256" key="10">
    <source>
        <dbReference type="ARBA" id="ARBA00063959"/>
    </source>
</evidence>
<reference evidence="15" key="5">
    <citation type="submission" date="2025-09" db="UniProtKB">
        <authorList>
            <consortium name="Ensembl"/>
        </authorList>
    </citation>
    <scope>IDENTIFICATION</scope>
</reference>
<dbReference type="CDD" id="cd22033">
    <property type="entry name" value="HMG-box_SoxH_SOX30"/>
    <property type="match status" value="1"/>
</dbReference>
<name>A0A4W3KJH1_CALMI</name>
<keyword evidence="4" id="KW-0805">Transcription regulation</keyword>
<dbReference type="InterPro" id="IPR009071">
    <property type="entry name" value="HMG_box_dom"/>
</dbReference>
<dbReference type="Gene3D" id="1.10.30.10">
    <property type="entry name" value="High mobility group box domain"/>
    <property type="match status" value="1"/>
</dbReference>
<dbReference type="GO" id="GO:1990837">
    <property type="term" value="F:sequence-specific double-stranded DNA binding"/>
    <property type="evidence" value="ECO:0007669"/>
    <property type="project" value="TreeGrafter"/>
</dbReference>
<evidence type="ECO:0000256" key="6">
    <source>
        <dbReference type="ARBA" id="ARBA00023159"/>
    </source>
</evidence>
<feature type="compositionally biased region" description="Basic and acidic residues" evidence="13">
    <location>
        <begin position="605"/>
        <end position="621"/>
    </location>
</feature>
<evidence type="ECO:0000313" key="15">
    <source>
        <dbReference type="Ensembl" id="ENSCMIP00000048305.1"/>
    </source>
</evidence>
<reference evidence="16" key="1">
    <citation type="journal article" date="2006" name="Science">
        <title>Ancient noncoding elements conserved in the human genome.</title>
        <authorList>
            <person name="Venkatesh B."/>
            <person name="Kirkness E.F."/>
            <person name="Loh Y.H."/>
            <person name="Halpern A.L."/>
            <person name="Lee A.P."/>
            <person name="Johnson J."/>
            <person name="Dandona N."/>
            <person name="Viswanathan L.D."/>
            <person name="Tay A."/>
            <person name="Venter J.C."/>
            <person name="Strausberg R.L."/>
            <person name="Brenner S."/>
        </authorList>
    </citation>
    <scope>NUCLEOTIDE SEQUENCE [LARGE SCALE GENOMIC DNA]</scope>
</reference>
<organism evidence="15 16">
    <name type="scientific">Callorhinchus milii</name>
    <name type="common">Ghost shark</name>
    <dbReference type="NCBI Taxonomy" id="7868"/>
    <lineage>
        <taxon>Eukaryota</taxon>
        <taxon>Metazoa</taxon>
        <taxon>Chordata</taxon>
        <taxon>Craniata</taxon>
        <taxon>Vertebrata</taxon>
        <taxon>Chondrichthyes</taxon>
        <taxon>Holocephali</taxon>
        <taxon>Chimaeriformes</taxon>
        <taxon>Callorhinchidae</taxon>
        <taxon>Callorhinchus</taxon>
    </lineage>
</organism>
<protein>
    <recommendedName>
        <fullName evidence="11">Transcription factor SOX-30</fullName>
    </recommendedName>
</protein>
<feature type="region of interest" description="Disordered" evidence="13">
    <location>
        <begin position="544"/>
        <end position="577"/>
    </location>
</feature>
<dbReference type="AlphaFoldDB" id="A0A4W3KJH1"/>
<keyword evidence="3" id="KW-0678">Repressor</keyword>
<accession>A0A4W3KJH1</accession>
<evidence type="ECO:0000256" key="2">
    <source>
        <dbReference type="ARBA" id="ARBA00022490"/>
    </source>
</evidence>
<evidence type="ECO:0000256" key="4">
    <source>
        <dbReference type="ARBA" id="ARBA00023015"/>
    </source>
</evidence>
<feature type="region of interest" description="Disordered" evidence="13">
    <location>
        <begin position="593"/>
        <end position="621"/>
    </location>
</feature>
<evidence type="ECO:0000256" key="11">
    <source>
        <dbReference type="ARBA" id="ARBA00070331"/>
    </source>
</evidence>
<evidence type="ECO:0000313" key="16">
    <source>
        <dbReference type="Proteomes" id="UP000314986"/>
    </source>
</evidence>
<dbReference type="GeneTree" id="ENSGT00940000161042"/>
<keyword evidence="7" id="KW-0804">Transcription</keyword>
<dbReference type="InParanoid" id="A0A4W3KJH1"/>
<reference evidence="16" key="2">
    <citation type="journal article" date="2007" name="PLoS Biol.">
        <title>Survey sequencing and comparative analysis of the elephant shark (Callorhinchus milii) genome.</title>
        <authorList>
            <person name="Venkatesh B."/>
            <person name="Kirkness E.F."/>
            <person name="Loh Y.H."/>
            <person name="Halpern A.L."/>
            <person name="Lee A.P."/>
            <person name="Johnson J."/>
            <person name="Dandona N."/>
            <person name="Viswanathan L.D."/>
            <person name="Tay A."/>
            <person name="Venter J.C."/>
            <person name="Strausberg R.L."/>
            <person name="Brenner S."/>
        </authorList>
    </citation>
    <scope>NUCLEOTIDE SEQUENCE [LARGE SCALE GENOMIC DNA]</scope>
</reference>
<dbReference type="PANTHER" id="PTHR47279:SF1">
    <property type="entry name" value="TRANSCRIPTION FACTOR SOX-30"/>
    <property type="match status" value="1"/>
</dbReference>
<keyword evidence="5 12" id="KW-0238">DNA-binding</keyword>
<dbReference type="FunFam" id="1.10.30.10:FF:000027">
    <property type="entry name" value="Transcription factor SOX-30"/>
    <property type="match status" value="1"/>
</dbReference>
<gene>
    <name evidence="15" type="primary">LOC103177385</name>
</gene>
<comment type="subcellular location">
    <subcellularLocation>
        <location evidence="1">Cytoplasm</location>
    </subcellularLocation>
</comment>
<sequence length="621" mass="69184">MYHLFHKNIRNKEMLKVHYNSLYLILETILMARISLVENKFPFIFQSENKFVLGLSSRKDQNVTTANKVGQHVTEKIKLEDDDYYKASSSNRGAQPSKDVLFLKDLNGTDGSQHPDLKLPITLHALPPGIKFQLQGSSSTCDVVKFAKLPGQLAPSNLSDIRLQTQVDPSMKINTINVPLTVPPTDAEINDMPPSKDRSGHIKRPMNAFMVWARIHRPSLAKANPNANNAEISVQLGLEWNKLTEEQKKPYYDEAQKIKEKHREEFPGWVYQPRPGKKKRFALGVPSNVFSGSGQNIVTTTPATIYPYRPATYSVVIPNLQTSVNRPSVIGQSQSLRMPVTQGQRPNSIILYPQTNPVQVGLSTQSMPSHSTVPAPCPPGHGRSEVHHEVPGPSAASNCTEQRIPTMTVDVGKRNSTNETNNLHSRNVIPEVPAQKEIPTVSSCPRNPPPMPSGSLPHPHAYQHPPMGHAANLFGAAARFPFHHPYFLPGPPYFPSSTCPYSRPPYGYGDFANSMSECLGYYEDRYQKHEAMFSALNRDYPFREYPDDCQRNTDSRSNSSIEEGPHPSSLGGEEYLNSVPQLDVGALENVFTTPMSAPSQPQRVEMVHSDDEQEGKVLKSL</sequence>
<feature type="compositionally biased region" description="Polar residues" evidence="13">
    <location>
        <begin position="593"/>
        <end position="602"/>
    </location>
</feature>
<evidence type="ECO:0000256" key="3">
    <source>
        <dbReference type="ARBA" id="ARBA00022491"/>
    </source>
</evidence>
<feature type="region of interest" description="Disordered" evidence="13">
    <location>
        <begin position="439"/>
        <end position="463"/>
    </location>
</feature>
<keyword evidence="16" id="KW-1185">Reference proteome</keyword>
<feature type="domain" description="HMG box" evidence="14">
    <location>
        <begin position="202"/>
        <end position="270"/>
    </location>
</feature>
<dbReference type="STRING" id="7868.ENSCMIP00000048305"/>
<dbReference type="GO" id="GO:0005634">
    <property type="term" value="C:nucleus"/>
    <property type="evidence" value="ECO:0007669"/>
    <property type="project" value="UniProtKB-UniRule"/>
</dbReference>
<dbReference type="InterPro" id="IPR052856">
    <property type="entry name" value="SOX30_TF"/>
</dbReference>
<dbReference type="GO" id="GO:0000981">
    <property type="term" value="F:DNA-binding transcription factor activity, RNA polymerase II-specific"/>
    <property type="evidence" value="ECO:0007669"/>
    <property type="project" value="TreeGrafter"/>
</dbReference>
<dbReference type="Pfam" id="PF00505">
    <property type="entry name" value="HMG_box"/>
    <property type="match status" value="1"/>
</dbReference>
<evidence type="ECO:0000256" key="13">
    <source>
        <dbReference type="SAM" id="MobiDB-lite"/>
    </source>
</evidence>
<comment type="function">
    <text evidence="9">Acts both as a transcriptional activator and a repressor. Binds to the DNA sequence 5'-ACAAT-3' and shows a preference for guanine residues surrounding this core motif. Binds to its own promoter and activates its own transcription. Required to activate the expression of postmeiotic genes involved in spermiogenesis. Binds to the promoter region of CTNNB1 and represses its transcription which leads to inhibition of Wnt signaling. Also inhibits Wnt signaling by binding to the CTNNB1 protein, preventing interaction of CTNNB1 with TCF7L2/TCF4.</text>
</comment>
<evidence type="ECO:0000256" key="9">
    <source>
        <dbReference type="ARBA" id="ARBA00054217"/>
    </source>
</evidence>
<dbReference type="Ensembl" id="ENSCMIT00000048979.1">
    <property type="protein sequence ID" value="ENSCMIP00000048305.1"/>
    <property type="gene ID" value="ENSCMIG00000019752.1"/>
</dbReference>
<evidence type="ECO:0000256" key="8">
    <source>
        <dbReference type="ARBA" id="ARBA00023242"/>
    </source>
</evidence>
<keyword evidence="6" id="KW-0010">Activator</keyword>
<dbReference type="SUPFAM" id="SSF47095">
    <property type="entry name" value="HMG-box"/>
    <property type="match status" value="1"/>
</dbReference>
<dbReference type="PROSITE" id="PS50118">
    <property type="entry name" value="HMG_BOX_2"/>
    <property type="match status" value="1"/>
</dbReference>
<comment type="subunit">
    <text evidence="10">Interacts with CTNNB1, competitively inhibiting CTNNB1-TCF7L2/TCF4 interaction.</text>
</comment>
<evidence type="ECO:0000256" key="12">
    <source>
        <dbReference type="PROSITE-ProRule" id="PRU00267"/>
    </source>
</evidence>
<dbReference type="GO" id="GO:0005737">
    <property type="term" value="C:cytoplasm"/>
    <property type="evidence" value="ECO:0007669"/>
    <property type="project" value="UniProtKB-SubCell"/>
</dbReference>
<keyword evidence="2" id="KW-0963">Cytoplasm</keyword>
<dbReference type="InterPro" id="IPR036910">
    <property type="entry name" value="HMG_box_dom_sf"/>
</dbReference>
<dbReference type="SMART" id="SM00398">
    <property type="entry name" value="HMG"/>
    <property type="match status" value="1"/>
</dbReference>
<reference evidence="15" key="4">
    <citation type="submission" date="2025-08" db="UniProtKB">
        <authorList>
            <consortium name="Ensembl"/>
        </authorList>
    </citation>
    <scope>IDENTIFICATION</scope>
</reference>
<feature type="compositionally biased region" description="Basic and acidic residues" evidence="13">
    <location>
        <begin position="544"/>
        <end position="554"/>
    </location>
</feature>
<evidence type="ECO:0000256" key="5">
    <source>
        <dbReference type="ARBA" id="ARBA00023125"/>
    </source>
</evidence>
<dbReference type="PANTHER" id="PTHR47279">
    <property type="entry name" value="TRANSCRIPTION FACTOR SOX-30"/>
    <property type="match status" value="1"/>
</dbReference>
<evidence type="ECO:0000259" key="14">
    <source>
        <dbReference type="PROSITE" id="PS50118"/>
    </source>
</evidence>